<reference evidence="2 3" key="1">
    <citation type="submission" date="2014-09" db="EMBL/GenBank/DDBJ databases">
        <title>Vibrio maritimus JCM 19240. (C210) whole genome shotgun sequence.</title>
        <authorList>
            <person name="Sawabe T."/>
            <person name="Meirelles P."/>
            <person name="Nakanishi M."/>
            <person name="Sayaka M."/>
            <person name="Hattori M."/>
            <person name="Ohkuma M."/>
        </authorList>
    </citation>
    <scope>NUCLEOTIDE SEQUENCE [LARGE SCALE GENOMIC DNA]</scope>
    <source>
        <strain evidence="2 3">JCM 19240</strain>
    </source>
</reference>
<dbReference type="InterPro" id="IPR047135">
    <property type="entry name" value="YsiQ"/>
</dbReference>
<keyword evidence="1" id="KW-0812">Transmembrane</keyword>
<reference evidence="2 3" key="2">
    <citation type="submission" date="2014-09" db="EMBL/GenBank/DDBJ databases">
        <authorList>
            <consortium name="NBRP consortium"/>
            <person name="Sawabe T."/>
            <person name="Meirelles P."/>
            <person name="Nakanishi M."/>
            <person name="Sayaka M."/>
            <person name="Hattori M."/>
            <person name="Ohkuma M."/>
        </authorList>
    </citation>
    <scope>NUCLEOTIDE SEQUENCE [LARGE SCALE GENOMIC DNA]</scope>
    <source>
        <strain evidence="2 3">JCM 19240</strain>
    </source>
</reference>
<feature type="transmembrane region" description="Helical" evidence="1">
    <location>
        <begin position="384"/>
        <end position="405"/>
    </location>
</feature>
<keyword evidence="1" id="KW-1133">Transmembrane helix</keyword>
<dbReference type="InterPro" id="IPR002528">
    <property type="entry name" value="MATE_fam"/>
</dbReference>
<accession>A0A090TE78</accession>
<feature type="transmembrane region" description="Helical" evidence="1">
    <location>
        <begin position="351"/>
        <end position="372"/>
    </location>
</feature>
<proteinExistence type="predicted"/>
<protein>
    <submittedName>
        <fullName evidence="2">Na+ driven multidrug efflux pump</fullName>
    </submittedName>
</protein>
<comment type="caution">
    <text evidence="2">The sequence shown here is derived from an EMBL/GenBank/DDBJ whole genome shotgun (WGS) entry which is preliminary data.</text>
</comment>
<feature type="transmembrane region" description="Helical" evidence="1">
    <location>
        <begin position="186"/>
        <end position="206"/>
    </location>
</feature>
<keyword evidence="1" id="KW-0472">Membrane</keyword>
<name>A0A090TE78_9VIBR</name>
<keyword evidence="3" id="KW-1185">Reference proteome</keyword>
<dbReference type="PANTHER" id="PTHR42925:SF2">
    <property type="entry name" value="NA+ DRIVEN MULTIDRUG EFFLUX PUMP"/>
    <property type="match status" value="1"/>
</dbReference>
<dbReference type="EMBL" id="BBMT01000014">
    <property type="protein sequence ID" value="GAL37059.1"/>
    <property type="molecule type" value="Genomic_DNA"/>
</dbReference>
<feature type="transmembrane region" description="Helical" evidence="1">
    <location>
        <begin position="312"/>
        <end position="331"/>
    </location>
</feature>
<evidence type="ECO:0000313" key="2">
    <source>
        <dbReference type="EMBL" id="GAL37059.1"/>
    </source>
</evidence>
<feature type="transmembrane region" description="Helical" evidence="1">
    <location>
        <begin position="49"/>
        <end position="72"/>
    </location>
</feature>
<evidence type="ECO:0000313" key="3">
    <source>
        <dbReference type="Proteomes" id="UP000029224"/>
    </source>
</evidence>
<organism evidence="2 3">
    <name type="scientific">Vibrio maritimus</name>
    <dbReference type="NCBI Taxonomy" id="990268"/>
    <lineage>
        <taxon>Bacteria</taxon>
        <taxon>Pseudomonadati</taxon>
        <taxon>Pseudomonadota</taxon>
        <taxon>Gammaproteobacteria</taxon>
        <taxon>Vibrionales</taxon>
        <taxon>Vibrionaceae</taxon>
        <taxon>Vibrio</taxon>
    </lineage>
</organism>
<feature type="transmembrane region" description="Helical" evidence="1">
    <location>
        <begin position="158"/>
        <end position="180"/>
    </location>
</feature>
<gene>
    <name evidence="2" type="ORF">JCM19240_3008</name>
</gene>
<dbReference type="NCBIfam" id="TIGR00797">
    <property type="entry name" value="matE"/>
    <property type="match status" value="1"/>
</dbReference>
<dbReference type="AlphaFoldDB" id="A0A090TE78"/>
<dbReference type="GO" id="GO:0042910">
    <property type="term" value="F:xenobiotic transmembrane transporter activity"/>
    <property type="evidence" value="ECO:0007669"/>
    <property type="project" value="InterPro"/>
</dbReference>
<dbReference type="Pfam" id="PF01554">
    <property type="entry name" value="MatE"/>
    <property type="match status" value="2"/>
</dbReference>
<feature type="transmembrane region" description="Helical" evidence="1">
    <location>
        <begin position="130"/>
        <end position="151"/>
    </location>
</feature>
<dbReference type="OrthoDB" id="9780160at2"/>
<dbReference type="GO" id="GO:0016020">
    <property type="term" value="C:membrane"/>
    <property type="evidence" value="ECO:0007669"/>
    <property type="project" value="InterPro"/>
</dbReference>
<feature type="transmembrane region" description="Helical" evidence="1">
    <location>
        <begin position="235"/>
        <end position="253"/>
    </location>
</feature>
<sequence>MSVNPRWLHTLLSLALPVTLQTALFSSKSMVDTVMLGQLNPLDMAALGLATKAQMIVSFCVIGVSMGGGQILAQCFNKQVNDKFIRAMLIMLGLAIGVGLLCAVSLALLSQPIMAFGSTNPTILERGADYLLIISPTLVLFAIALTAATVLRTMFKPVPATVISFIGVALNIGFNILLIEQYGMKGVAYGTLLAASIETLLLLSYVHCQRWFPIQKLVKIASVTSLRDSKVVAKLSLIAALNTVIWSFGLYVFHALLGKTSDDLLIALGALAPIESLTLALLIGFATAASVIIGNHSGQRDTKTIRALIPRYITLSLLTGLMLSLTLFALKPLIIDFITDQALHRETTANLAFNVMLLSISFKGLSMMFILGILRAGGDAKFCLWVDIFCQWGFLLPCTALFISLNIRLEYILLLVVAEECLKITLCTLRLHFGDWIKVHADHINA</sequence>
<dbReference type="Proteomes" id="UP000029224">
    <property type="component" value="Unassembled WGS sequence"/>
</dbReference>
<feature type="transmembrane region" description="Helical" evidence="1">
    <location>
        <begin position="265"/>
        <end position="292"/>
    </location>
</feature>
<feature type="transmembrane region" description="Helical" evidence="1">
    <location>
        <begin position="84"/>
        <end position="110"/>
    </location>
</feature>
<dbReference type="GO" id="GO:0015297">
    <property type="term" value="F:antiporter activity"/>
    <property type="evidence" value="ECO:0007669"/>
    <property type="project" value="InterPro"/>
</dbReference>
<evidence type="ECO:0000256" key="1">
    <source>
        <dbReference type="SAM" id="Phobius"/>
    </source>
</evidence>
<dbReference type="PANTHER" id="PTHR42925">
    <property type="entry name" value="MULTIDRUG AND TOXIN EFFLUX PROTEIN MATE FAMILY"/>
    <property type="match status" value="1"/>
</dbReference>